<gene>
    <name evidence="2" type="ORF">Voc01_011750</name>
</gene>
<name>A0A8J3ZNS2_9ACTN</name>
<evidence type="ECO:0000313" key="2">
    <source>
        <dbReference type="EMBL" id="GIJ66258.1"/>
    </source>
</evidence>
<keyword evidence="1" id="KW-1133">Transmembrane helix</keyword>
<keyword evidence="1" id="KW-0812">Transmembrane</keyword>
<feature type="transmembrane region" description="Helical" evidence="1">
    <location>
        <begin position="40"/>
        <end position="62"/>
    </location>
</feature>
<keyword evidence="1" id="KW-0472">Membrane</keyword>
<dbReference type="EMBL" id="BOPH01000017">
    <property type="protein sequence ID" value="GIJ66258.1"/>
    <property type="molecule type" value="Genomic_DNA"/>
</dbReference>
<organism evidence="2 3">
    <name type="scientific">Virgisporangium ochraceum</name>
    <dbReference type="NCBI Taxonomy" id="65505"/>
    <lineage>
        <taxon>Bacteria</taxon>
        <taxon>Bacillati</taxon>
        <taxon>Actinomycetota</taxon>
        <taxon>Actinomycetes</taxon>
        <taxon>Micromonosporales</taxon>
        <taxon>Micromonosporaceae</taxon>
        <taxon>Virgisporangium</taxon>
    </lineage>
</organism>
<evidence type="ECO:0000313" key="3">
    <source>
        <dbReference type="Proteomes" id="UP000635606"/>
    </source>
</evidence>
<proteinExistence type="predicted"/>
<reference evidence="2" key="1">
    <citation type="submission" date="2021-01" db="EMBL/GenBank/DDBJ databases">
        <title>Whole genome shotgun sequence of Virgisporangium ochraceum NBRC 16418.</title>
        <authorList>
            <person name="Komaki H."/>
            <person name="Tamura T."/>
        </authorList>
    </citation>
    <scope>NUCLEOTIDE SEQUENCE</scope>
    <source>
        <strain evidence="2">NBRC 16418</strain>
    </source>
</reference>
<dbReference type="Proteomes" id="UP000635606">
    <property type="component" value="Unassembled WGS sequence"/>
</dbReference>
<sequence>MNATNRGLWLAIFALGSLVLALIAAGLVLAKTRDWQDAIFTGGATFAGALVLAITAAGFIGAG</sequence>
<dbReference type="RefSeq" id="WP_203926240.1">
    <property type="nucleotide sequence ID" value="NZ_BOPH01000017.1"/>
</dbReference>
<comment type="caution">
    <text evidence="2">The sequence shown here is derived from an EMBL/GenBank/DDBJ whole genome shotgun (WGS) entry which is preliminary data.</text>
</comment>
<accession>A0A8J3ZNS2</accession>
<evidence type="ECO:0000256" key="1">
    <source>
        <dbReference type="SAM" id="Phobius"/>
    </source>
</evidence>
<protein>
    <submittedName>
        <fullName evidence="2">Uncharacterized protein</fullName>
    </submittedName>
</protein>
<dbReference type="AlphaFoldDB" id="A0A8J3ZNS2"/>
<keyword evidence="3" id="KW-1185">Reference proteome</keyword>